<dbReference type="Proteomes" id="UP000006591">
    <property type="component" value="Chromosome 2"/>
</dbReference>
<reference evidence="13" key="2">
    <citation type="submission" date="2018-04" db="EMBL/GenBank/DDBJ databases">
        <title>OnivRS2 (Oryza nivara Reference Sequence Version 2).</title>
        <authorList>
            <person name="Zhang J."/>
            <person name="Kudrna D."/>
            <person name="Lee S."/>
            <person name="Talag J."/>
            <person name="Rajasekar S."/>
            <person name="Welchert J."/>
            <person name="Hsing Y.-I."/>
            <person name="Wing R.A."/>
        </authorList>
    </citation>
    <scope>NUCLEOTIDE SEQUENCE [LARGE SCALE GENOMIC DNA]</scope>
    <source>
        <strain evidence="13">SL10</strain>
    </source>
</reference>
<sequence length="550" mass="61792">MAPAAGEPSAAAGGGEGDTEAHAVIDVSSSETDSDPDPGFGGAGKRPRRVVATAGSGREAEKRARILAAAVPPGFLDPLPRPSAPPPPPPPPPRGRRVTRQFWNAGDYDGKPDLLGGDPSLRSAFAELLDNSLDEVANGATYVNIDMLENKKDGTRMVSVEDDGGGMDPDKMWHCMSLGYSAKSKVKDTIGQYGNGFKTSTMRLGADVLVLSRSCGNGGRRRTQSIGMLSYTFLRETRKDDIIVPMIDYEKGQQYWKRMMRTTSIDWQTSLATIIEWSPYSSEAELLQEFSSIKEQGTRIIIYNLWENEQGELELDFDTDVNSYASILYLRVPSVFQMILRGKEIEHHNIIGDMMMKNHVIYKPVMTDGFPRDIDMMTDVTIGFVKDAKHHIPIQGFNVYHKNRLIKPFWRVWALPGIQGRGVIGVLEVNFVEPAHDKQDFERTNSLARLEARLNLMQKKYCIMKMEESLSRELHIERDKNKSLIERLENVQKQLETANKEQEALVDIFTEERARRDQEVENQRTKLKEASSTIQNLLDQLNAARSCRKN</sequence>
<dbReference type="InterPro" id="IPR045261">
    <property type="entry name" value="MORC_ATPase"/>
</dbReference>
<evidence type="ECO:0000256" key="9">
    <source>
        <dbReference type="ARBA" id="ARBA00023242"/>
    </source>
</evidence>
<dbReference type="Gramene" id="ONIVA02G17610.5">
    <property type="protein sequence ID" value="ONIVA02G17610.5"/>
    <property type="gene ID" value="ONIVA02G17610"/>
</dbReference>
<evidence type="ECO:0000256" key="5">
    <source>
        <dbReference type="ARBA" id="ARBA00022763"/>
    </source>
</evidence>
<feature type="compositionally biased region" description="Low complexity" evidence="11">
    <location>
        <begin position="1"/>
        <end position="11"/>
    </location>
</feature>
<feature type="domain" description="Morc S5" evidence="12">
    <location>
        <begin position="322"/>
        <end position="461"/>
    </location>
</feature>
<evidence type="ECO:0000259" key="12">
    <source>
        <dbReference type="Pfam" id="PF17942"/>
    </source>
</evidence>
<evidence type="ECO:0000256" key="11">
    <source>
        <dbReference type="SAM" id="MobiDB-lite"/>
    </source>
</evidence>
<dbReference type="GO" id="GO:0006281">
    <property type="term" value="P:DNA repair"/>
    <property type="evidence" value="ECO:0007669"/>
    <property type="project" value="UniProtKB-KW"/>
</dbReference>
<reference evidence="13" key="1">
    <citation type="submission" date="2015-04" db="UniProtKB">
        <authorList>
            <consortium name="EnsemblPlants"/>
        </authorList>
    </citation>
    <scope>IDENTIFICATION</scope>
    <source>
        <strain evidence="13">SL10</strain>
    </source>
</reference>
<evidence type="ECO:0000256" key="2">
    <source>
        <dbReference type="ARBA" id="ARBA00007845"/>
    </source>
</evidence>
<dbReference type="GO" id="GO:0005634">
    <property type="term" value="C:nucleus"/>
    <property type="evidence" value="ECO:0007669"/>
    <property type="project" value="UniProtKB-SubCell"/>
</dbReference>
<keyword evidence="4" id="KW-0378">Hydrolase</keyword>
<dbReference type="Pfam" id="PF17942">
    <property type="entry name" value="Morc6_S5"/>
    <property type="match status" value="1"/>
</dbReference>
<organism evidence="13">
    <name type="scientific">Oryza nivara</name>
    <name type="common">Indian wild rice</name>
    <name type="synonym">Oryza sativa f. spontanea</name>
    <dbReference type="NCBI Taxonomy" id="4536"/>
    <lineage>
        <taxon>Eukaryota</taxon>
        <taxon>Viridiplantae</taxon>
        <taxon>Streptophyta</taxon>
        <taxon>Embryophyta</taxon>
        <taxon>Tracheophyta</taxon>
        <taxon>Spermatophyta</taxon>
        <taxon>Magnoliopsida</taxon>
        <taxon>Liliopsida</taxon>
        <taxon>Poales</taxon>
        <taxon>Poaceae</taxon>
        <taxon>BOP clade</taxon>
        <taxon>Oryzoideae</taxon>
        <taxon>Oryzeae</taxon>
        <taxon>Oryzinae</taxon>
        <taxon>Oryza</taxon>
    </lineage>
</organism>
<keyword evidence="6 10" id="KW-0175">Coiled coil</keyword>
<dbReference type="GO" id="GO:0016887">
    <property type="term" value="F:ATP hydrolysis activity"/>
    <property type="evidence" value="ECO:0007669"/>
    <property type="project" value="InterPro"/>
</dbReference>
<evidence type="ECO:0000256" key="7">
    <source>
        <dbReference type="ARBA" id="ARBA00023158"/>
    </source>
</evidence>
<keyword evidence="5" id="KW-0227">DNA damage</keyword>
<feature type="region of interest" description="Disordered" evidence="11">
    <location>
        <begin position="1"/>
        <end position="98"/>
    </location>
</feature>
<feature type="coiled-coil region" evidence="10">
    <location>
        <begin position="474"/>
        <end position="540"/>
    </location>
</feature>
<feature type="compositionally biased region" description="Pro residues" evidence="11">
    <location>
        <begin position="79"/>
        <end position="93"/>
    </location>
</feature>
<dbReference type="PANTHER" id="PTHR23336">
    <property type="entry name" value="ZINC FINGER CW-TYPE COILED-COIL DOMAIN PROTEIN 3"/>
    <property type="match status" value="1"/>
</dbReference>
<keyword evidence="4" id="KW-0255">Endonuclease</keyword>
<dbReference type="Pfam" id="PF13589">
    <property type="entry name" value="HATPase_c_3"/>
    <property type="match status" value="1"/>
</dbReference>
<dbReference type="AlphaFoldDB" id="A0A0E0G6F8"/>
<protein>
    <recommendedName>
        <fullName evidence="12">Morc S5 domain-containing protein</fullName>
    </recommendedName>
</protein>
<dbReference type="GO" id="GO:0031047">
    <property type="term" value="P:regulatory ncRNA-mediated gene silencing"/>
    <property type="evidence" value="ECO:0007669"/>
    <property type="project" value="UniProtKB-KW"/>
</dbReference>
<accession>A0A0E0G6F8</accession>
<evidence type="ECO:0000256" key="4">
    <source>
        <dbReference type="ARBA" id="ARBA00022759"/>
    </source>
</evidence>
<dbReference type="HOGENOM" id="CLU_011516_6_1_1"/>
<name>A0A0E0G6F8_ORYNI</name>
<dbReference type="EnsemblPlants" id="ONIVA02G17610.5">
    <property type="protein sequence ID" value="ONIVA02G17610.5"/>
    <property type="gene ID" value="ONIVA02G17610"/>
</dbReference>
<dbReference type="SUPFAM" id="SSF55874">
    <property type="entry name" value="ATPase domain of HSP90 chaperone/DNA topoisomerase II/histidine kinase"/>
    <property type="match status" value="1"/>
</dbReference>
<dbReference type="PANTHER" id="PTHR23336:SF54">
    <property type="entry name" value="OS02G0469300 PROTEIN"/>
    <property type="match status" value="1"/>
</dbReference>
<evidence type="ECO:0000256" key="10">
    <source>
        <dbReference type="SAM" id="Coils"/>
    </source>
</evidence>
<dbReference type="Gene3D" id="3.30.565.10">
    <property type="entry name" value="Histidine kinase-like ATPase, C-terminal domain"/>
    <property type="match status" value="1"/>
</dbReference>
<dbReference type="InterPro" id="IPR036890">
    <property type="entry name" value="HATPase_C_sf"/>
</dbReference>
<dbReference type="InterPro" id="IPR041006">
    <property type="entry name" value="Morc_S5"/>
</dbReference>
<keyword evidence="7" id="KW-0943">RNA-mediated gene silencing</keyword>
<comment type="subcellular location">
    <subcellularLocation>
        <location evidence="1">Nucleus</location>
    </subcellularLocation>
</comment>
<keyword evidence="9" id="KW-0539">Nucleus</keyword>
<evidence type="ECO:0000313" key="13">
    <source>
        <dbReference type="EnsemblPlants" id="ONIVA02G17610.5"/>
    </source>
</evidence>
<evidence type="ECO:0000313" key="14">
    <source>
        <dbReference type="Proteomes" id="UP000006591"/>
    </source>
</evidence>
<evidence type="ECO:0000256" key="3">
    <source>
        <dbReference type="ARBA" id="ARBA00022722"/>
    </source>
</evidence>
<evidence type="ECO:0000256" key="1">
    <source>
        <dbReference type="ARBA" id="ARBA00004123"/>
    </source>
</evidence>
<evidence type="ECO:0000256" key="8">
    <source>
        <dbReference type="ARBA" id="ARBA00023204"/>
    </source>
</evidence>
<evidence type="ECO:0000256" key="6">
    <source>
        <dbReference type="ARBA" id="ARBA00023054"/>
    </source>
</evidence>
<keyword evidence="3" id="KW-0540">Nuclease</keyword>
<dbReference type="GO" id="GO:0031349">
    <property type="term" value="P:positive regulation of defense response"/>
    <property type="evidence" value="ECO:0007669"/>
    <property type="project" value="UniProtKB-ARBA"/>
</dbReference>
<dbReference type="GO" id="GO:0004519">
    <property type="term" value="F:endonuclease activity"/>
    <property type="evidence" value="ECO:0007669"/>
    <property type="project" value="UniProtKB-KW"/>
</dbReference>
<comment type="similarity">
    <text evidence="2">Belongs to the MORC ATPase protein family.</text>
</comment>
<proteinExistence type="inferred from homology"/>
<keyword evidence="14" id="KW-1185">Reference proteome</keyword>
<keyword evidence="8" id="KW-0234">DNA repair</keyword>